<comment type="caution">
    <text evidence="1">The sequence shown here is derived from an EMBL/GenBank/DDBJ whole genome shotgun (WGS) entry which is preliminary data.</text>
</comment>
<evidence type="ECO:0000313" key="2">
    <source>
        <dbReference type="Proteomes" id="UP001501009"/>
    </source>
</evidence>
<proteinExistence type="predicted"/>
<reference evidence="2" key="1">
    <citation type="journal article" date="2019" name="Int. J. Syst. Evol. Microbiol.">
        <title>The Global Catalogue of Microorganisms (GCM) 10K type strain sequencing project: providing services to taxonomists for standard genome sequencing and annotation.</title>
        <authorList>
            <consortium name="The Broad Institute Genomics Platform"/>
            <consortium name="The Broad Institute Genome Sequencing Center for Infectious Disease"/>
            <person name="Wu L."/>
            <person name="Ma J."/>
        </authorList>
    </citation>
    <scope>NUCLEOTIDE SEQUENCE [LARGE SCALE GENOMIC DNA]</scope>
    <source>
        <strain evidence="2">JCM 17138</strain>
    </source>
</reference>
<accession>A0ABP7HNH9</accession>
<dbReference type="Proteomes" id="UP001501009">
    <property type="component" value="Unassembled WGS sequence"/>
</dbReference>
<dbReference type="EMBL" id="BAABDE010000016">
    <property type="protein sequence ID" value="GAA3797942.1"/>
    <property type="molecule type" value="Genomic_DNA"/>
</dbReference>
<organism evidence="1 2">
    <name type="scientific">Streptomyces coacervatus</name>
    <dbReference type="NCBI Taxonomy" id="647381"/>
    <lineage>
        <taxon>Bacteria</taxon>
        <taxon>Bacillati</taxon>
        <taxon>Actinomycetota</taxon>
        <taxon>Actinomycetes</taxon>
        <taxon>Kitasatosporales</taxon>
        <taxon>Streptomycetaceae</taxon>
        <taxon>Streptomyces</taxon>
    </lineage>
</organism>
<protein>
    <submittedName>
        <fullName evidence="1">Uncharacterized protein</fullName>
    </submittedName>
</protein>
<evidence type="ECO:0000313" key="1">
    <source>
        <dbReference type="EMBL" id="GAA3797942.1"/>
    </source>
</evidence>
<sequence length="63" mass="7191">MWECTGVCPGRTPDAGGRFLNKERAIVQLPLLKRQFKRMECTMALSQPDLIRRLESLRSTDGI</sequence>
<name>A0ABP7HNH9_9ACTN</name>
<keyword evidence="2" id="KW-1185">Reference proteome</keyword>
<gene>
    <name evidence="1" type="ORF">GCM10022403_034750</name>
</gene>